<evidence type="ECO:0000313" key="4">
    <source>
        <dbReference type="EMBL" id="PUU83051.1"/>
    </source>
</evidence>
<feature type="compositionally biased region" description="Polar residues" evidence="2">
    <location>
        <begin position="46"/>
        <end position="65"/>
    </location>
</feature>
<feature type="region of interest" description="Disordered" evidence="2">
    <location>
        <begin position="204"/>
        <end position="266"/>
    </location>
</feature>
<sequence>MSFDNFVNFYSNSRNPSPTKQLENSTSPVGSPQNRVAPSTAVVSPKETSSSGLQNSLSQPSSGFSLASAKQRAKGVFTTRRKGSQSDFEMMKKAQEVYMDSPTIPGRPAIYQETEAAAGWRNNAFSEILVSSISSPPALDTLPVFNPMETPIERPIFPLAPPPPPHAPWPVAGEVTPPQVPPKTSPVLQKAPAFLERRVESLVTAERSTERKRVTQRPRAGSAPPVRHNSTRLRPHVEVELPGSADSVASKQRHKKSNISPPLPLGVKPSKVPIHYPYGQIESLKTAARLRSEEFCVLDPKDVEGLSKELSQLETRCQYLRETHKSLRDGRRTLHARMLTYLRSARSAVFSRESLLKQEEALAELDAAIDDWHNKLEKAEDLRARVKEKLLEHLAAALSVPNCAYSPAERGMSTPPVTPERQGRSKFADSESITIYALLADVEQEIKRSASMKY</sequence>
<organism evidence="4 5">
    <name type="scientific">Tuber borchii</name>
    <name type="common">White truffle</name>
    <dbReference type="NCBI Taxonomy" id="42251"/>
    <lineage>
        <taxon>Eukaryota</taxon>
        <taxon>Fungi</taxon>
        <taxon>Dikarya</taxon>
        <taxon>Ascomycota</taxon>
        <taxon>Pezizomycotina</taxon>
        <taxon>Pezizomycetes</taxon>
        <taxon>Pezizales</taxon>
        <taxon>Tuberaceae</taxon>
        <taxon>Tuber</taxon>
    </lineage>
</organism>
<dbReference type="Proteomes" id="UP000244722">
    <property type="component" value="Unassembled WGS sequence"/>
</dbReference>
<protein>
    <submittedName>
        <fullName evidence="4">Up-regulated during septation-domain-containing protein</fullName>
    </submittedName>
</protein>
<accession>A0A2T7A5M5</accession>
<keyword evidence="1" id="KW-0175">Coiled coil</keyword>
<dbReference type="InterPro" id="IPR029191">
    <property type="entry name" value="Uds1"/>
</dbReference>
<gene>
    <name evidence="4" type="ORF">B9Z19DRAFT_236827</name>
</gene>
<dbReference type="EMBL" id="NESQ01000018">
    <property type="protein sequence ID" value="PUU83051.1"/>
    <property type="molecule type" value="Genomic_DNA"/>
</dbReference>
<name>A0A2T7A5M5_TUBBO</name>
<evidence type="ECO:0000313" key="5">
    <source>
        <dbReference type="Proteomes" id="UP000244722"/>
    </source>
</evidence>
<dbReference type="STRING" id="42251.A0A2T7A5M5"/>
<evidence type="ECO:0000256" key="1">
    <source>
        <dbReference type="SAM" id="Coils"/>
    </source>
</evidence>
<dbReference type="AlphaFoldDB" id="A0A2T7A5M5"/>
<feature type="coiled-coil region" evidence="1">
    <location>
        <begin position="355"/>
        <end position="396"/>
    </location>
</feature>
<comment type="caution">
    <text evidence="4">The sequence shown here is derived from an EMBL/GenBank/DDBJ whole genome shotgun (WGS) entry which is preliminary data.</text>
</comment>
<evidence type="ECO:0000259" key="3">
    <source>
        <dbReference type="Pfam" id="PF15456"/>
    </source>
</evidence>
<dbReference type="OrthoDB" id="5429395at2759"/>
<feature type="region of interest" description="Disordered" evidence="2">
    <location>
        <begin position="405"/>
        <end position="426"/>
    </location>
</feature>
<keyword evidence="5" id="KW-1185">Reference proteome</keyword>
<feature type="compositionally biased region" description="Polar residues" evidence="2">
    <location>
        <begin position="8"/>
        <end position="37"/>
    </location>
</feature>
<reference evidence="4 5" key="1">
    <citation type="submission" date="2017-04" db="EMBL/GenBank/DDBJ databases">
        <title>Draft genome sequence of Tuber borchii Vittad., a whitish edible truffle.</title>
        <authorList>
            <consortium name="DOE Joint Genome Institute"/>
            <person name="Murat C."/>
            <person name="Kuo A."/>
            <person name="Barry K.W."/>
            <person name="Clum A."/>
            <person name="Dockter R.B."/>
            <person name="Fauchery L."/>
            <person name="Iotti M."/>
            <person name="Kohler A."/>
            <person name="Labutti K."/>
            <person name="Lindquist E.A."/>
            <person name="Lipzen A."/>
            <person name="Ohm R.A."/>
            <person name="Wang M."/>
            <person name="Grigoriev I.V."/>
            <person name="Zambonelli A."/>
            <person name="Martin F.M."/>
        </authorList>
    </citation>
    <scope>NUCLEOTIDE SEQUENCE [LARGE SCALE GENOMIC DNA]</scope>
    <source>
        <strain evidence="4 5">Tbo3840</strain>
    </source>
</reference>
<feature type="region of interest" description="Disordered" evidence="2">
    <location>
        <begin position="1"/>
        <end position="85"/>
    </location>
</feature>
<dbReference type="Pfam" id="PF15456">
    <property type="entry name" value="Uds1"/>
    <property type="match status" value="1"/>
</dbReference>
<proteinExistence type="predicted"/>
<feature type="domain" description="Up-regulated during septation protein 1" evidence="3">
    <location>
        <begin position="282"/>
        <end position="400"/>
    </location>
</feature>
<evidence type="ECO:0000256" key="2">
    <source>
        <dbReference type="SAM" id="MobiDB-lite"/>
    </source>
</evidence>